<evidence type="ECO:0000313" key="1">
    <source>
        <dbReference type="EMBL" id="CAG8530354.1"/>
    </source>
</evidence>
<gene>
    <name evidence="1" type="ORF">SCALOS_LOCUS4432</name>
</gene>
<reference evidence="1" key="1">
    <citation type="submission" date="2021-06" db="EMBL/GenBank/DDBJ databases">
        <authorList>
            <person name="Kallberg Y."/>
            <person name="Tangrot J."/>
            <person name="Rosling A."/>
        </authorList>
    </citation>
    <scope>NUCLEOTIDE SEQUENCE</scope>
    <source>
        <strain evidence="1">AU212A</strain>
    </source>
</reference>
<accession>A0ACA9LK85</accession>
<dbReference type="EMBL" id="CAJVPM010005998">
    <property type="protein sequence ID" value="CAG8530354.1"/>
    <property type="molecule type" value="Genomic_DNA"/>
</dbReference>
<comment type="caution">
    <text evidence="1">The sequence shown here is derived from an EMBL/GenBank/DDBJ whole genome shotgun (WGS) entry which is preliminary data.</text>
</comment>
<organism evidence="1 2">
    <name type="scientific">Scutellospora calospora</name>
    <dbReference type="NCBI Taxonomy" id="85575"/>
    <lineage>
        <taxon>Eukaryota</taxon>
        <taxon>Fungi</taxon>
        <taxon>Fungi incertae sedis</taxon>
        <taxon>Mucoromycota</taxon>
        <taxon>Glomeromycotina</taxon>
        <taxon>Glomeromycetes</taxon>
        <taxon>Diversisporales</taxon>
        <taxon>Gigasporaceae</taxon>
        <taxon>Scutellospora</taxon>
    </lineage>
</organism>
<evidence type="ECO:0000313" key="2">
    <source>
        <dbReference type="Proteomes" id="UP000789860"/>
    </source>
</evidence>
<proteinExistence type="predicted"/>
<keyword evidence="2" id="KW-1185">Reference proteome</keyword>
<dbReference type="Proteomes" id="UP000789860">
    <property type="component" value="Unassembled WGS sequence"/>
</dbReference>
<sequence length="214" mass="24136">MSFILKSANVLGFLALVAIVVILELKDLNYFQNSNSQNITSVDTQSASNATGTYLTPTDYAFGIWFLVLPLLLCFVICQWFSWAEDSVTDGVSYFFFFQAALDVVLLILWVVDYYMRPDNIFAFTMIWILICIAVRQAEITPVFIVALAGIGLIGGGIFRNWVTFVIEWYAAYNFVELGGDDNYGSRNYRLEESYGLSGHHAPEIFDNNVAKSF</sequence>
<protein>
    <submittedName>
        <fullName evidence="1">10544_t:CDS:1</fullName>
    </submittedName>
</protein>
<name>A0ACA9LK85_9GLOM</name>